<evidence type="ECO:0000259" key="5">
    <source>
        <dbReference type="PROSITE" id="PS51464"/>
    </source>
</evidence>
<dbReference type="CDD" id="cd05013">
    <property type="entry name" value="SIS_RpiR"/>
    <property type="match status" value="1"/>
</dbReference>
<keyword evidence="1" id="KW-0805">Transcription regulation</keyword>
<dbReference type="InterPro" id="IPR036388">
    <property type="entry name" value="WH-like_DNA-bd_sf"/>
</dbReference>
<reference evidence="6 7" key="1">
    <citation type="submission" date="2019-01" db="EMBL/GenBank/DDBJ databases">
        <title>Weissella sp. nov., a novel lactic acid bacterium isolated from animal feces.</title>
        <authorList>
            <person name="Wang L.-T."/>
        </authorList>
    </citation>
    <scope>NUCLEOTIDE SEQUENCE [LARGE SCALE GENOMIC DNA]</scope>
    <source>
        <strain evidence="6 7">8H-2</strain>
    </source>
</reference>
<dbReference type="InterPro" id="IPR000281">
    <property type="entry name" value="HTH_RpiR"/>
</dbReference>
<evidence type="ECO:0000313" key="7">
    <source>
        <dbReference type="Proteomes" id="UP000371977"/>
    </source>
</evidence>
<dbReference type="PANTHER" id="PTHR30514">
    <property type="entry name" value="GLUCOKINASE"/>
    <property type="match status" value="1"/>
</dbReference>
<dbReference type="Pfam" id="PF01380">
    <property type="entry name" value="SIS"/>
    <property type="match status" value="1"/>
</dbReference>
<protein>
    <submittedName>
        <fullName evidence="6">MurR/RpiR family transcriptional regulator</fullName>
    </submittedName>
</protein>
<dbReference type="Gene3D" id="3.40.50.10490">
    <property type="entry name" value="Glucose-6-phosphate isomerase like protein, domain 1"/>
    <property type="match status" value="1"/>
</dbReference>
<dbReference type="SUPFAM" id="SSF46689">
    <property type="entry name" value="Homeodomain-like"/>
    <property type="match status" value="1"/>
</dbReference>
<sequence>MGVLIENFETHIKNLTDSERAVFFALDNQPEVTTNLNLTQLAEQLNSSNSTLIRLAQKLGFSGFSEFKGEVKRLINLTSYDSQTDLLGQYQCFFNDVMPNIKSDKLDYFVSEIHHAKNIFIIGVGLTKPLAEYMSKHLYQLDRASIYVYENHMLDLLPNLLSSKDVVIFLSESGETESIINAARKSSETGATILSITNSQRNRLNQLAKVGITAKMTANSYHNYDITSRVFLMAISDMVLELYMTKYLRRVGASVQ</sequence>
<dbReference type="InterPro" id="IPR035472">
    <property type="entry name" value="RpiR-like_SIS"/>
</dbReference>
<name>A0A6C2C9Q3_9LACO</name>
<feature type="domain" description="HTH rpiR-type" evidence="4">
    <location>
        <begin position="2"/>
        <end position="78"/>
    </location>
</feature>
<evidence type="ECO:0000259" key="4">
    <source>
        <dbReference type="PROSITE" id="PS51071"/>
    </source>
</evidence>
<dbReference type="PROSITE" id="PS51071">
    <property type="entry name" value="HTH_RPIR"/>
    <property type="match status" value="1"/>
</dbReference>
<dbReference type="PROSITE" id="PS51464">
    <property type="entry name" value="SIS"/>
    <property type="match status" value="1"/>
</dbReference>
<dbReference type="GO" id="GO:1901135">
    <property type="term" value="P:carbohydrate derivative metabolic process"/>
    <property type="evidence" value="ECO:0007669"/>
    <property type="project" value="InterPro"/>
</dbReference>
<dbReference type="EMBL" id="SDGZ01000004">
    <property type="protein sequence ID" value="TYC50821.1"/>
    <property type="molecule type" value="Genomic_DNA"/>
</dbReference>
<evidence type="ECO:0000256" key="3">
    <source>
        <dbReference type="ARBA" id="ARBA00023163"/>
    </source>
</evidence>
<feature type="domain" description="SIS" evidence="5">
    <location>
        <begin position="109"/>
        <end position="249"/>
    </location>
</feature>
<dbReference type="AlphaFoldDB" id="A0A6C2C9Q3"/>
<gene>
    <name evidence="6" type="ORF">ESZ50_00975</name>
</gene>
<dbReference type="Proteomes" id="UP000371977">
    <property type="component" value="Unassembled WGS sequence"/>
</dbReference>
<dbReference type="SUPFAM" id="SSF53697">
    <property type="entry name" value="SIS domain"/>
    <property type="match status" value="1"/>
</dbReference>
<dbReference type="InterPro" id="IPR047640">
    <property type="entry name" value="RpiR-like"/>
</dbReference>
<evidence type="ECO:0000313" key="6">
    <source>
        <dbReference type="EMBL" id="TYC50821.1"/>
    </source>
</evidence>
<keyword evidence="2" id="KW-0238">DNA-binding</keyword>
<dbReference type="GO" id="GO:0003677">
    <property type="term" value="F:DNA binding"/>
    <property type="evidence" value="ECO:0007669"/>
    <property type="project" value="UniProtKB-KW"/>
</dbReference>
<dbReference type="Pfam" id="PF01418">
    <property type="entry name" value="HTH_6"/>
    <property type="match status" value="1"/>
</dbReference>
<proteinExistence type="predicted"/>
<comment type="caution">
    <text evidence="6">The sequence shown here is derived from an EMBL/GenBank/DDBJ whole genome shotgun (WGS) entry which is preliminary data.</text>
</comment>
<dbReference type="InterPro" id="IPR046348">
    <property type="entry name" value="SIS_dom_sf"/>
</dbReference>
<evidence type="ECO:0000256" key="2">
    <source>
        <dbReference type="ARBA" id="ARBA00023125"/>
    </source>
</evidence>
<dbReference type="GO" id="GO:0097367">
    <property type="term" value="F:carbohydrate derivative binding"/>
    <property type="evidence" value="ECO:0007669"/>
    <property type="project" value="InterPro"/>
</dbReference>
<keyword evidence="3" id="KW-0804">Transcription</keyword>
<organism evidence="6 7">
    <name type="scientific">Weissella muntiaci</name>
    <dbReference type="NCBI Taxonomy" id="2508881"/>
    <lineage>
        <taxon>Bacteria</taxon>
        <taxon>Bacillati</taxon>
        <taxon>Bacillota</taxon>
        <taxon>Bacilli</taxon>
        <taxon>Lactobacillales</taxon>
        <taxon>Lactobacillaceae</taxon>
        <taxon>Weissella</taxon>
    </lineage>
</organism>
<dbReference type="RefSeq" id="WP_148621730.1">
    <property type="nucleotide sequence ID" value="NZ_SDGZ01000004.1"/>
</dbReference>
<dbReference type="GO" id="GO:0003700">
    <property type="term" value="F:DNA-binding transcription factor activity"/>
    <property type="evidence" value="ECO:0007669"/>
    <property type="project" value="InterPro"/>
</dbReference>
<dbReference type="Gene3D" id="1.10.10.10">
    <property type="entry name" value="Winged helix-like DNA-binding domain superfamily/Winged helix DNA-binding domain"/>
    <property type="match status" value="1"/>
</dbReference>
<evidence type="ECO:0000256" key="1">
    <source>
        <dbReference type="ARBA" id="ARBA00023015"/>
    </source>
</evidence>
<accession>A0A6C2C9Q3</accession>
<dbReference type="OrthoDB" id="3684496at2"/>
<dbReference type="InterPro" id="IPR001347">
    <property type="entry name" value="SIS_dom"/>
</dbReference>
<keyword evidence="7" id="KW-1185">Reference proteome</keyword>
<dbReference type="InterPro" id="IPR009057">
    <property type="entry name" value="Homeodomain-like_sf"/>
</dbReference>
<dbReference type="PANTHER" id="PTHR30514:SF21">
    <property type="entry name" value="RPIR-FAMILY TRANSCRIPTIONAL REGULATOR"/>
    <property type="match status" value="1"/>
</dbReference>